<keyword evidence="2" id="KW-1185">Reference proteome</keyword>
<gene>
    <name evidence="1" type="ORF">H0235_010494</name>
</gene>
<proteinExistence type="predicted"/>
<comment type="caution">
    <text evidence="1">The sequence shown here is derived from an EMBL/GenBank/DDBJ whole genome shotgun (WGS) entry which is preliminary data.</text>
</comment>
<dbReference type="AlphaFoldDB" id="A0A834NXF8"/>
<reference evidence="1" key="1">
    <citation type="journal article" date="2020" name="G3 (Bethesda)">
        <title>High-Quality Assemblies for Three Invasive Social Wasps from the &lt;i&gt;Vespula&lt;/i&gt; Genus.</title>
        <authorList>
            <person name="Harrop T.W.R."/>
            <person name="Guhlin J."/>
            <person name="McLaughlin G.M."/>
            <person name="Permina E."/>
            <person name="Stockwell P."/>
            <person name="Gilligan J."/>
            <person name="Le Lec M.F."/>
            <person name="Gruber M.A.M."/>
            <person name="Quinn O."/>
            <person name="Lovegrove M."/>
            <person name="Duncan E.J."/>
            <person name="Remnant E.J."/>
            <person name="Van Eeckhoven J."/>
            <person name="Graham B."/>
            <person name="Knapp R.A."/>
            <person name="Langford K.W."/>
            <person name="Kronenberg Z."/>
            <person name="Press M.O."/>
            <person name="Eacker S.M."/>
            <person name="Wilson-Rankin E.E."/>
            <person name="Purcell J."/>
            <person name="Lester P.J."/>
            <person name="Dearden P.K."/>
        </authorList>
    </citation>
    <scope>NUCLEOTIDE SEQUENCE</scope>
    <source>
        <strain evidence="1">Volc-1</strain>
    </source>
</reference>
<evidence type="ECO:0000313" key="2">
    <source>
        <dbReference type="Proteomes" id="UP000600918"/>
    </source>
</evidence>
<sequence length="77" mass="8627">MSIPGYIVETVPRSILLPLHRRAFTPYTSPAAPPSAEPPQAQLLPFSSSFVSVVKRCGENVRTIIQIERPFVRRSHK</sequence>
<protein>
    <submittedName>
        <fullName evidence="1">Uncharacterized protein</fullName>
    </submittedName>
</protein>
<dbReference type="EMBL" id="JACSDY010000009">
    <property type="protein sequence ID" value="KAF7420197.1"/>
    <property type="molecule type" value="Genomic_DNA"/>
</dbReference>
<name>A0A834NXF8_VESPE</name>
<accession>A0A834NXF8</accession>
<organism evidence="1 2">
    <name type="scientific">Vespula pensylvanica</name>
    <name type="common">Western yellow jacket</name>
    <name type="synonym">Wasp</name>
    <dbReference type="NCBI Taxonomy" id="30213"/>
    <lineage>
        <taxon>Eukaryota</taxon>
        <taxon>Metazoa</taxon>
        <taxon>Ecdysozoa</taxon>
        <taxon>Arthropoda</taxon>
        <taxon>Hexapoda</taxon>
        <taxon>Insecta</taxon>
        <taxon>Pterygota</taxon>
        <taxon>Neoptera</taxon>
        <taxon>Endopterygota</taxon>
        <taxon>Hymenoptera</taxon>
        <taxon>Apocrita</taxon>
        <taxon>Aculeata</taxon>
        <taxon>Vespoidea</taxon>
        <taxon>Vespidae</taxon>
        <taxon>Vespinae</taxon>
        <taxon>Vespula</taxon>
    </lineage>
</organism>
<evidence type="ECO:0000313" key="1">
    <source>
        <dbReference type="EMBL" id="KAF7420197.1"/>
    </source>
</evidence>
<dbReference type="Proteomes" id="UP000600918">
    <property type="component" value="Unassembled WGS sequence"/>
</dbReference>